<evidence type="ECO:0000256" key="2">
    <source>
        <dbReference type="ARBA" id="ARBA00008622"/>
    </source>
</evidence>
<reference evidence="14 15" key="1">
    <citation type="submission" date="2021-07" db="EMBL/GenBank/DDBJ databases">
        <title>Novel Helicobacter sp. Isolated from a dog.</title>
        <authorList>
            <person name="Rimbara E."/>
            <person name="Suzuki M."/>
        </authorList>
    </citation>
    <scope>NUCLEOTIDE SEQUENCE [LARGE SCALE GENOMIC DNA]</scope>
    <source>
        <strain evidence="15">NHP19-003</strain>
    </source>
</reference>
<feature type="domain" description="Cytochrome b561 bacterial/Ni-hydrogenase" evidence="13">
    <location>
        <begin position="28"/>
        <end position="234"/>
    </location>
</feature>
<evidence type="ECO:0000256" key="1">
    <source>
        <dbReference type="ARBA" id="ARBA00004651"/>
    </source>
</evidence>
<evidence type="ECO:0000256" key="4">
    <source>
        <dbReference type="ARBA" id="ARBA00022475"/>
    </source>
</evidence>
<feature type="transmembrane region" description="Helical" evidence="12">
    <location>
        <begin position="78"/>
        <end position="98"/>
    </location>
</feature>
<evidence type="ECO:0000256" key="3">
    <source>
        <dbReference type="ARBA" id="ARBA00022448"/>
    </source>
</evidence>
<keyword evidence="3" id="KW-0813">Transport</keyword>
<evidence type="ECO:0000256" key="6">
    <source>
        <dbReference type="ARBA" id="ARBA00022692"/>
    </source>
</evidence>
<evidence type="ECO:0000313" key="14">
    <source>
        <dbReference type="EMBL" id="BCZ17143.1"/>
    </source>
</evidence>
<keyword evidence="4" id="KW-1003">Cell membrane</keyword>
<evidence type="ECO:0000256" key="12">
    <source>
        <dbReference type="SAM" id="Phobius"/>
    </source>
</evidence>
<feature type="transmembrane region" description="Helical" evidence="12">
    <location>
        <begin position="200"/>
        <end position="221"/>
    </location>
</feature>
<dbReference type="SUPFAM" id="SSF81342">
    <property type="entry name" value="Transmembrane di-heme cytochromes"/>
    <property type="match status" value="1"/>
</dbReference>
<dbReference type="Proteomes" id="UP000826775">
    <property type="component" value="Chromosome"/>
</dbReference>
<sequence>MGSLESILVLPVLTGEDNMDSYHRTQEFSGLVRLFHWVRALAIFALMATGFYIAYPFLAPHSSVYKHMDLLQAYIRSTHTMLGFILIAICLFRFYLFFFDQKSHRERIAAKNVLSIRAWIRQFRVYFWIAKPIHTKGAYNPIQFVAYFTLCVLLILIVLSGLVLYYNVYHLGLGGVLEPLLKWFEVLCGGLSNVRYLHHLATWGICLFIPIHIYMVVFHSIKFPDGGADVMVSGIRYVKD</sequence>
<evidence type="ECO:0000256" key="8">
    <source>
        <dbReference type="ARBA" id="ARBA00022982"/>
    </source>
</evidence>
<evidence type="ECO:0000256" key="9">
    <source>
        <dbReference type="ARBA" id="ARBA00022989"/>
    </source>
</evidence>
<dbReference type="PANTHER" id="PTHR30485">
    <property type="entry name" value="NI/FE-HYDROGENASE 1 B-TYPE CYTOCHROME SUBUNIT"/>
    <property type="match status" value="1"/>
</dbReference>
<dbReference type="InterPro" id="IPR016174">
    <property type="entry name" value="Di-haem_cyt_TM"/>
</dbReference>
<comment type="similarity">
    <text evidence="2">Belongs to the HupC/HyaC/HydC family.</text>
</comment>
<organism evidence="14 15">
    <name type="scientific">Helicobacter gastrocanis</name>
    <dbReference type="NCBI Taxonomy" id="2849641"/>
    <lineage>
        <taxon>Bacteria</taxon>
        <taxon>Pseudomonadati</taxon>
        <taxon>Campylobacterota</taxon>
        <taxon>Epsilonproteobacteria</taxon>
        <taxon>Campylobacterales</taxon>
        <taxon>Helicobacteraceae</taxon>
        <taxon>Helicobacter</taxon>
    </lineage>
</organism>
<accession>A0ABM7SBT5</accession>
<keyword evidence="15" id="KW-1185">Reference proteome</keyword>
<dbReference type="InterPro" id="IPR011577">
    <property type="entry name" value="Cyt_b561_bac/Ni-Hgenase"/>
</dbReference>
<dbReference type="InterPro" id="IPR000516">
    <property type="entry name" value="Ni-dep_Hydgase_cyt-B"/>
</dbReference>
<dbReference type="NCBIfam" id="TIGR02125">
    <property type="entry name" value="CytB-hydogenase"/>
    <property type="match status" value="1"/>
</dbReference>
<evidence type="ECO:0000256" key="10">
    <source>
        <dbReference type="ARBA" id="ARBA00023004"/>
    </source>
</evidence>
<name>A0ABM7SBT5_9HELI</name>
<dbReference type="PANTHER" id="PTHR30485:SF0">
    <property type="entry name" value="NI_FE-HYDROGENASE 1 B-TYPE CYTOCHROME SUBUNIT-RELATED"/>
    <property type="match status" value="1"/>
</dbReference>
<dbReference type="Gene3D" id="1.20.950.20">
    <property type="entry name" value="Transmembrane di-heme cytochromes, Chain C"/>
    <property type="match status" value="1"/>
</dbReference>
<keyword evidence="11 12" id="KW-0472">Membrane</keyword>
<proteinExistence type="inferred from homology"/>
<comment type="subcellular location">
    <subcellularLocation>
        <location evidence="1">Cell membrane</location>
        <topology evidence="1">Multi-pass membrane protein</topology>
    </subcellularLocation>
</comment>
<keyword evidence="10" id="KW-0408">Iron</keyword>
<evidence type="ECO:0000256" key="5">
    <source>
        <dbReference type="ARBA" id="ARBA00022617"/>
    </source>
</evidence>
<dbReference type="Pfam" id="PF01292">
    <property type="entry name" value="Ni_hydr_CYTB"/>
    <property type="match status" value="1"/>
</dbReference>
<evidence type="ECO:0000259" key="13">
    <source>
        <dbReference type="Pfam" id="PF01292"/>
    </source>
</evidence>
<feature type="transmembrane region" description="Helical" evidence="12">
    <location>
        <begin position="144"/>
        <end position="166"/>
    </location>
</feature>
<keyword evidence="5" id="KW-0349">Heme</keyword>
<dbReference type="EMBL" id="AP024814">
    <property type="protein sequence ID" value="BCZ17143.1"/>
    <property type="molecule type" value="Genomic_DNA"/>
</dbReference>
<gene>
    <name evidence="14" type="primary">hydC</name>
    <name evidence="14" type="ORF">NHP190003_04250</name>
</gene>
<keyword evidence="8" id="KW-0249">Electron transport</keyword>
<evidence type="ECO:0000313" key="15">
    <source>
        <dbReference type="Proteomes" id="UP000826775"/>
    </source>
</evidence>
<evidence type="ECO:0000256" key="7">
    <source>
        <dbReference type="ARBA" id="ARBA00022723"/>
    </source>
</evidence>
<keyword evidence="6 12" id="KW-0812">Transmembrane</keyword>
<dbReference type="PRINTS" id="PR00161">
    <property type="entry name" value="NIHGNASECYTB"/>
</dbReference>
<feature type="transmembrane region" description="Helical" evidence="12">
    <location>
        <begin position="34"/>
        <end position="58"/>
    </location>
</feature>
<keyword evidence="9 12" id="KW-1133">Transmembrane helix</keyword>
<protein>
    <submittedName>
        <fullName evidence="14">Quinone-reactive Ni/Fe hydrogenase HydC</fullName>
    </submittedName>
</protein>
<keyword evidence="7" id="KW-0479">Metal-binding</keyword>
<evidence type="ECO:0000256" key="11">
    <source>
        <dbReference type="ARBA" id="ARBA00023136"/>
    </source>
</evidence>
<dbReference type="InterPro" id="IPR051542">
    <property type="entry name" value="Hydrogenase_cytochrome"/>
</dbReference>